<evidence type="ECO:0000256" key="1">
    <source>
        <dbReference type="ARBA" id="ARBA00004651"/>
    </source>
</evidence>
<evidence type="ECO:0000256" key="6">
    <source>
        <dbReference type="ARBA" id="ARBA00023136"/>
    </source>
</evidence>
<evidence type="ECO:0000313" key="8">
    <source>
        <dbReference type="EMBL" id="MDC7226787.1"/>
    </source>
</evidence>
<dbReference type="Pfam" id="PF01554">
    <property type="entry name" value="MatE"/>
    <property type="match status" value="2"/>
</dbReference>
<keyword evidence="4 7" id="KW-0812">Transmembrane</keyword>
<proteinExistence type="predicted"/>
<feature type="transmembrane region" description="Helical" evidence="7">
    <location>
        <begin position="417"/>
        <end position="440"/>
    </location>
</feature>
<dbReference type="GO" id="GO:0005886">
    <property type="term" value="C:plasma membrane"/>
    <property type="evidence" value="ECO:0007669"/>
    <property type="project" value="UniProtKB-SubCell"/>
</dbReference>
<dbReference type="PANTHER" id="PTHR43549:SF3">
    <property type="entry name" value="MULTIDRUG RESISTANCE PROTEIN YPNP-RELATED"/>
    <property type="match status" value="1"/>
</dbReference>
<feature type="transmembrane region" description="Helical" evidence="7">
    <location>
        <begin position="353"/>
        <end position="371"/>
    </location>
</feature>
<feature type="transmembrane region" description="Helical" evidence="7">
    <location>
        <begin position="136"/>
        <end position="157"/>
    </location>
</feature>
<dbReference type="AlphaFoldDB" id="A0AAJ1MJP9"/>
<comment type="caution">
    <text evidence="8">The sequence shown here is derived from an EMBL/GenBank/DDBJ whole genome shotgun (WGS) entry which is preliminary data.</text>
</comment>
<dbReference type="InterPro" id="IPR002528">
    <property type="entry name" value="MATE_fam"/>
</dbReference>
<comment type="subcellular location">
    <subcellularLocation>
        <location evidence="1">Cell membrane</location>
        <topology evidence="1">Multi-pass membrane protein</topology>
    </subcellularLocation>
</comment>
<evidence type="ECO:0000256" key="3">
    <source>
        <dbReference type="ARBA" id="ARBA00022475"/>
    </source>
</evidence>
<evidence type="ECO:0000256" key="5">
    <source>
        <dbReference type="ARBA" id="ARBA00022989"/>
    </source>
</evidence>
<dbReference type="Proteomes" id="UP001221217">
    <property type="component" value="Unassembled WGS sequence"/>
</dbReference>
<feature type="transmembrane region" description="Helical" evidence="7">
    <location>
        <begin position="93"/>
        <end position="116"/>
    </location>
</feature>
<dbReference type="InterPro" id="IPR052031">
    <property type="entry name" value="Membrane_Transporter-Flippase"/>
</dbReference>
<dbReference type="GO" id="GO:0015297">
    <property type="term" value="F:antiporter activity"/>
    <property type="evidence" value="ECO:0007669"/>
    <property type="project" value="InterPro"/>
</dbReference>
<gene>
    <name evidence="8" type="ORF">PQJ61_08475</name>
</gene>
<evidence type="ECO:0000313" key="9">
    <source>
        <dbReference type="Proteomes" id="UP001221217"/>
    </source>
</evidence>
<dbReference type="GO" id="GO:0042910">
    <property type="term" value="F:xenobiotic transmembrane transporter activity"/>
    <property type="evidence" value="ECO:0007669"/>
    <property type="project" value="InterPro"/>
</dbReference>
<keyword evidence="2" id="KW-0813">Transport</keyword>
<reference evidence="8 9" key="1">
    <citation type="submission" date="2022-12" db="EMBL/GenBank/DDBJ databases">
        <title>Metagenome assembled genome from gulf of manar.</title>
        <authorList>
            <person name="Kohli P."/>
            <person name="Pk S."/>
            <person name="Venkata Ramana C."/>
            <person name="Sasikala C."/>
        </authorList>
    </citation>
    <scope>NUCLEOTIDE SEQUENCE [LARGE SCALE GENOMIC DNA]</scope>
    <source>
        <strain evidence="8">JB008</strain>
    </source>
</reference>
<keyword evidence="6 7" id="KW-0472">Membrane</keyword>
<dbReference type="InterPro" id="IPR048279">
    <property type="entry name" value="MdtK-like"/>
</dbReference>
<feature type="transmembrane region" description="Helical" evidence="7">
    <location>
        <begin position="317"/>
        <end position="341"/>
    </location>
</feature>
<evidence type="ECO:0000256" key="2">
    <source>
        <dbReference type="ARBA" id="ARBA00022448"/>
    </source>
</evidence>
<keyword evidence="5 7" id="KW-1133">Transmembrane helix</keyword>
<protein>
    <submittedName>
        <fullName evidence="8">MATE family efflux transporter</fullName>
    </submittedName>
</protein>
<organism evidence="8 9">
    <name type="scientific">Candidatus Thalassospirochaeta sargassi</name>
    <dbReference type="NCBI Taxonomy" id="3119039"/>
    <lineage>
        <taxon>Bacteria</taxon>
        <taxon>Pseudomonadati</taxon>
        <taxon>Spirochaetota</taxon>
        <taxon>Spirochaetia</taxon>
        <taxon>Spirochaetales</taxon>
        <taxon>Spirochaetaceae</taxon>
        <taxon>Candidatus Thalassospirochaeta</taxon>
    </lineage>
</organism>
<evidence type="ECO:0000256" key="7">
    <source>
        <dbReference type="SAM" id="Phobius"/>
    </source>
</evidence>
<feature type="transmembrane region" description="Helical" evidence="7">
    <location>
        <begin position="194"/>
        <end position="212"/>
    </location>
</feature>
<sequence length="446" mass="48678">MDNNTADLTKGSLTGHLRRLAVPASTGAFFNTMYNVVDTYWAGRLSTDSLAALSINFPMYMLVMALGVGFSGAAAALISNAIGAGREEAARKYLARIITVSIISFFITGIILFFFLEDIFILLNSRGAVLSGAVSYARIIIFGMPVINTAYIFSAALAARGDTKSYRNALIVGFLLNIGLDPLFMYVFNMQEAGVALATVIIQVVTTIYLFSKIIRIGGLRKVKAPDFVPTFQAVREILSQAVPATMNFLTMALGTFVITWFISAFGRNPVAAYGAAVRVEQIALVPSSGLNTALAALVGQNNGAENPDRVRKSFRLSLLAGAGLMIVILPPVLIFGRHLIGLFTETEEVIKIGYNYLLLQGFTFYSYIILFQSNSLLQGLKKPAMIMWMGLYRQIAAPAAVFYLLCFTFGMAERGVWTGLIFINWSAAVMTLLWAAHVLRRSSRY</sequence>
<feature type="transmembrane region" description="Helical" evidence="7">
    <location>
        <begin position="392"/>
        <end position="411"/>
    </location>
</feature>
<keyword evidence="3" id="KW-1003">Cell membrane</keyword>
<dbReference type="PIRSF" id="PIRSF006603">
    <property type="entry name" value="DinF"/>
    <property type="match status" value="1"/>
</dbReference>
<dbReference type="NCBIfam" id="TIGR00797">
    <property type="entry name" value="matE"/>
    <property type="match status" value="1"/>
</dbReference>
<feature type="transmembrane region" description="Helical" evidence="7">
    <location>
        <begin position="169"/>
        <end position="188"/>
    </location>
</feature>
<feature type="transmembrane region" description="Helical" evidence="7">
    <location>
        <begin position="20"/>
        <end position="37"/>
    </location>
</feature>
<name>A0AAJ1MJP9_9SPIO</name>
<dbReference type="PANTHER" id="PTHR43549">
    <property type="entry name" value="MULTIDRUG RESISTANCE PROTEIN YPNP-RELATED"/>
    <property type="match status" value="1"/>
</dbReference>
<evidence type="ECO:0000256" key="4">
    <source>
        <dbReference type="ARBA" id="ARBA00022692"/>
    </source>
</evidence>
<feature type="transmembrane region" description="Helical" evidence="7">
    <location>
        <begin position="57"/>
        <end position="81"/>
    </location>
</feature>
<dbReference type="EMBL" id="JAQQAL010000017">
    <property type="protein sequence ID" value="MDC7226787.1"/>
    <property type="molecule type" value="Genomic_DNA"/>
</dbReference>
<accession>A0AAJ1MJP9</accession>